<dbReference type="EMBL" id="OQ970439">
    <property type="protein sequence ID" value="WLW38595.1"/>
    <property type="molecule type" value="Genomic_DNA"/>
</dbReference>
<reference evidence="1" key="1">
    <citation type="submission" date="2023-05" db="EMBL/GenBank/DDBJ databases">
        <authorList>
            <person name="van Neer V."/>
            <person name="Kempff A."/>
            <person name="Ongenae V."/>
            <person name="Claessen D."/>
            <person name="Briegel A."/>
            <person name="Rozen D."/>
        </authorList>
    </citation>
    <scope>NUCLEOTIDE SEQUENCE</scope>
</reference>
<keyword evidence="2" id="KW-1185">Reference proteome</keyword>
<proteinExistence type="predicted"/>
<evidence type="ECO:0000313" key="2">
    <source>
        <dbReference type="Proteomes" id="UP001229934"/>
    </source>
</evidence>
<dbReference type="Proteomes" id="UP001229934">
    <property type="component" value="Segment"/>
</dbReference>
<evidence type="ECO:0000313" key="1">
    <source>
        <dbReference type="EMBL" id="WLW38595.1"/>
    </source>
</evidence>
<sequence>MSGGYDRALVERLLPAVFDGHAAYGLKNDEAPDPDMPKVKANPKHANTLYAHLADMHTAWRWVMRGGISKDEARALVMRYQLDWTYELMAYHDGKNKSTMQRRAEKGVGKIAAYLNGDQYVDGYDAEIEEEAA</sequence>
<name>A0AA50ICJ0_9CAUD</name>
<organism evidence="1 2">
    <name type="scientific">Streptomyces phage Verabelle</name>
    <dbReference type="NCBI Taxonomy" id="3065247"/>
    <lineage>
        <taxon>Viruses</taxon>
        <taxon>Duplodnaviria</taxon>
        <taxon>Heunggongvirae</taxon>
        <taxon>Uroviricota</taxon>
        <taxon>Caudoviricetes</taxon>
        <taxon>Arquatrovirinae</taxon>
        <taxon>Camvirus</taxon>
        <taxon>Camvirus verabelle</taxon>
    </lineage>
</organism>
<accession>A0AA50ICJ0</accession>
<protein>
    <submittedName>
        <fullName evidence="1">Sigma factor</fullName>
    </submittedName>
</protein>